<dbReference type="NCBIfam" id="NF046003">
    <property type="entry name" value="DxFTY_mem_plasm"/>
    <property type="match status" value="1"/>
</dbReference>
<keyword evidence="1" id="KW-0472">Membrane</keyword>
<accession>A0ABM8JP37</accession>
<name>A0ABM8JP37_9MOLU</name>
<keyword evidence="1" id="KW-1133">Transmembrane helix</keyword>
<dbReference type="Proteomes" id="UP001473424">
    <property type="component" value="Chromosome"/>
</dbReference>
<evidence type="ECO:0008006" key="4">
    <source>
        <dbReference type="Google" id="ProtNLM"/>
    </source>
</evidence>
<proteinExistence type="predicted"/>
<sequence length="151" mass="17611">MEIKNQEVNFENNSEDTFPRTKFFLSVGYLIIQVLIPGIILFFTTSTDFTFTFKLPFWIMVLSSLSLIIFTFIITFITYKLKLHQLDQFTYSISFAFVLSLFYLSGYFLTPQQILIRFIISIAGAVIGIFLTSIILLLVLRKKQKKSYIKI</sequence>
<reference evidence="3" key="1">
    <citation type="journal article" date="2024" name="FEMS Microbiol. Lett.">
        <title>Genomic insights into Spiroplasma endosymbionts that induce male-killing and protective phenotypes in the pea aphid.</title>
        <authorList>
            <person name="Arai H."/>
            <person name="Legeai F."/>
            <person name="Kageyama D."/>
            <person name="Sugio A."/>
            <person name="Simon J.C."/>
        </authorList>
    </citation>
    <scope>NUCLEOTIDE SEQUENCE [LARGE SCALE GENOMIC DNA]</scope>
    <source>
        <strain evidence="3">sAp269</strain>
    </source>
</reference>
<gene>
    <name evidence="2" type="ORF">SAP269_17220</name>
</gene>
<organism evidence="2 3">
    <name type="scientific">Spiroplasma ixodetis</name>
    <dbReference type="NCBI Taxonomy" id="2141"/>
    <lineage>
        <taxon>Bacteria</taxon>
        <taxon>Bacillati</taxon>
        <taxon>Mycoplasmatota</taxon>
        <taxon>Mollicutes</taxon>
        <taxon>Entomoplasmatales</taxon>
        <taxon>Spiroplasmataceae</taxon>
        <taxon>Spiroplasma</taxon>
    </lineage>
</organism>
<dbReference type="RefSeq" id="WP_353305993.1">
    <property type="nucleotide sequence ID" value="NZ_AP028955.1"/>
</dbReference>
<feature type="transmembrane region" description="Helical" evidence="1">
    <location>
        <begin position="23"/>
        <end position="43"/>
    </location>
</feature>
<feature type="transmembrane region" description="Helical" evidence="1">
    <location>
        <begin position="55"/>
        <end position="77"/>
    </location>
</feature>
<keyword evidence="3" id="KW-1185">Reference proteome</keyword>
<keyword evidence="1" id="KW-0812">Transmembrane</keyword>
<protein>
    <recommendedName>
        <fullName evidence="4">Transmembrane protein</fullName>
    </recommendedName>
</protein>
<evidence type="ECO:0000256" key="1">
    <source>
        <dbReference type="SAM" id="Phobius"/>
    </source>
</evidence>
<dbReference type="EMBL" id="AP028955">
    <property type="protein sequence ID" value="BET39133.1"/>
    <property type="molecule type" value="Genomic_DNA"/>
</dbReference>
<feature type="transmembrane region" description="Helical" evidence="1">
    <location>
        <begin position="115"/>
        <end position="140"/>
    </location>
</feature>
<evidence type="ECO:0000313" key="3">
    <source>
        <dbReference type="Proteomes" id="UP001473424"/>
    </source>
</evidence>
<feature type="transmembrane region" description="Helical" evidence="1">
    <location>
        <begin position="89"/>
        <end position="109"/>
    </location>
</feature>
<evidence type="ECO:0000313" key="2">
    <source>
        <dbReference type="EMBL" id="BET39133.1"/>
    </source>
</evidence>